<accession>A0A2U1FMC5</accession>
<dbReference type="NCBIfam" id="NF047352">
    <property type="entry name" value="P_loop_sacsin"/>
    <property type="match status" value="1"/>
</dbReference>
<proteinExistence type="predicted"/>
<dbReference type="RefSeq" id="WP_116707233.1">
    <property type="nucleotide sequence ID" value="NZ_QEKW01000002.1"/>
</dbReference>
<dbReference type="EMBL" id="QEKW01000002">
    <property type="protein sequence ID" value="PVZ13200.1"/>
    <property type="molecule type" value="Genomic_DNA"/>
</dbReference>
<evidence type="ECO:0000313" key="3">
    <source>
        <dbReference type="Proteomes" id="UP000245639"/>
    </source>
</evidence>
<name>A0A2U1FMC5_9PSEU</name>
<evidence type="ECO:0000313" key="2">
    <source>
        <dbReference type="EMBL" id="PVZ13200.1"/>
    </source>
</evidence>
<feature type="region of interest" description="Disordered" evidence="1">
    <location>
        <begin position="176"/>
        <end position="195"/>
    </location>
</feature>
<evidence type="ECO:0000256" key="1">
    <source>
        <dbReference type="SAM" id="MobiDB-lite"/>
    </source>
</evidence>
<comment type="caution">
    <text evidence="2">The sequence shown here is derived from an EMBL/GenBank/DDBJ whole genome shotgun (WGS) entry which is preliminary data.</text>
</comment>
<dbReference type="AlphaFoldDB" id="A0A2U1FMC5"/>
<keyword evidence="3" id="KW-1185">Reference proteome</keyword>
<reference evidence="2 3" key="1">
    <citation type="submission" date="2018-04" db="EMBL/GenBank/DDBJ databases">
        <title>Genomic Encyclopedia of Type Strains, Phase IV (KMG-IV): sequencing the most valuable type-strain genomes for metagenomic binning, comparative biology and taxonomic classification.</title>
        <authorList>
            <person name="Goeker M."/>
        </authorList>
    </citation>
    <scope>NUCLEOTIDE SEQUENCE [LARGE SCALE GENOMIC DNA]</scope>
    <source>
        <strain evidence="2 3">DSM 45771</strain>
    </source>
</reference>
<gene>
    <name evidence="2" type="ORF">C8D89_102350</name>
</gene>
<dbReference type="OrthoDB" id="3201966at2"/>
<sequence>MTPDPADPFGTDALRRAVLDAWTASPARFREDANAEEDLLRGGYRDRWFVELAQNAADAAERAGTTTALRIRVVDGDLHVAGAGAPLDADGVAALASLRASAKRGASVHGVGRFGVGFAAVTAISDAPRVVTRRADGSVAGVAFDRARTARTILGAGAPELSDELARRDGSAPALRLVWPTDPGEPGPPEGTDTEVRLPLRPGLDPADLLAAAAAQAEDLLLALPPLHAIDLPEGVVARSGEGDAVVVGNRRWRLRRVEGEVPAALLATLAVEDRARPGWRATWAVPADGELAGPERPDVLHAPTPTDERTTLPARLLATVPLDPDRRHVRAGPVTDHVLAAAAAAYPDLVRDRPAEERPGLVPRPALPASAVDAALRDGVLAALRTAPWLPAADGSSDLAPAGAQVLDLDPAGPPEVLADLAGQLADVLPGLVDARLAAPRHAGALSAVGVARTRIAALADALVGLERPVAWWRALLAGLAALPAVAGPGTRDELAGLPVPLTDGRVVLSPRGVLLPGGDPAVAERLAAAAVPGLRVAAPGLDDDPGARALLLALGARALDGPSLLADPALREAVERSADDADAGGDPEELDALAALVLALVAGGAADPGPGVGALALRAADGGYRRADELVLPDGALRGLVDPDGPLGVLDPAVAAAHPRHALTAVGVLDGFAVLRDDAPVGPDHDLDDEETWWAEEIDPAADRPGGPDSADAPGPLVAVRDLELVDRWDAAWPVLAGDREVREALGGARPVGAPGEDEGPRPYTAWWLGRHGRLAGRPPTDWRLPGATAVAGLYDPVPDDVAARLDPAFLAAIGVRTRPRVAGPDDAADLLARLADPARPVPPARAAAAHAALAEAVAAGRVSVTEVEPPDRVRTADGQVRDAETGVPPAVLDRAQLGGVLPPAALVLPGAGDPALLADLLDLAPASERVRVTVREGGRAVPWEELPAAVAWAAVLGRPLPEGELVLHDRLRVLVVDDERGGAPVEYTPAAWVDGEGVVHADDPVRGLLAALAAPST</sequence>
<dbReference type="InterPro" id="IPR036890">
    <property type="entry name" value="HATPase_C_sf"/>
</dbReference>
<dbReference type="SUPFAM" id="SSF55874">
    <property type="entry name" value="ATPase domain of HSP90 chaperone/DNA topoisomerase II/histidine kinase"/>
    <property type="match status" value="1"/>
</dbReference>
<organism evidence="2 3">
    <name type="scientific">Actinomycetospora cinnamomea</name>
    <dbReference type="NCBI Taxonomy" id="663609"/>
    <lineage>
        <taxon>Bacteria</taxon>
        <taxon>Bacillati</taxon>
        <taxon>Actinomycetota</taxon>
        <taxon>Actinomycetes</taxon>
        <taxon>Pseudonocardiales</taxon>
        <taxon>Pseudonocardiaceae</taxon>
        <taxon>Actinomycetospora</taxon>
    </lineage>
</organism>
<evidence type="ECO:0008006" key="4">
    <source>
        <dbReference type="Google" id="ProtNLM"/>
    </source>
</evidence>
<dbReference type="Proteomes" id="UP000245639">
    <property type="component" value="Unassembled WGS sequence"/>
</dbReference>
<protein>
    <recommendedName>
        <fullName evidence="4">Molecular chaperone Hsp90</fullName>
    </recommendedName>
</protein>